<dbReference type="EMBL" id="MSIE01000013">
    <property type="protein sequence ID" value="OLF17932.1"/>
    <property type="molecule type" value="Genomic_DNA"/>
</dbReference>
<evidence type="ECO:0000313" key="2">
    <source>
        <dbReference type="Proteomes" id="UP000185596"/>
    </source>
</evidence>
<proteinExistence type="predicted"/>
<comment type="caution">
    <text evidence="1">The sequence shown here is derived from an EMBL/GenBank/DDBJ whole genome shotgun (WGS) entry which is preliminary data.</text>
</comment>
<gene>
    <name evidence="1" type="ORF">BU204_08975</name>
</gene>
<dbReference type="STRING" id="1912961.BU204_08975"/>
<dbReference type="Proteomes" id="UP000185596">
    <property type="component" value="Unassembled WGS sequence"/>
</dbReference>
<protein>
    <submittedName>
        <fullName evidence="1">Uncharacterized protein</fullName>
    </submittedName>
</protein>
<dbReference type="AlphaFoldDB" id="A0A1Q8CUA2"/>
<organism evidence="1 2">
    <name type="scientific">Actinophytocola xanthii</name>
    <dbReference type="NCBI Taxonomy" id="1912961"/>
    <lineage>
        <taxon>Bacteria</taxon>
        <taxon>Bacillati</taxon>
        <taxon>Actinomycetota</taxon>
        <taxon>Actinomycetes</taxon>
        <taxon>Pseudonocardiales</taxon>
        <taxon>Pseudonocardiaceae</taxon>
    </lineage>
</organism>
<evidence type="ECO:0000313" key="1">
    <source>
        <dbReference type="EMBL" id="OLF17932.1"/>
    </source>
</evidence>
<sequence>MGPQPLQQLRRRRHRVGHRQLVEGQLQPGQRLVTDVASHPHPLALRTLPSGNPAGQFDGRQLVVLPLCAGAPTGQRRTAQTVHLGSRRGELVRADIRLVLAPGGLEPVERVEELAPGAGEIVRRPPERLTAPRPASLDVGNGSAVEIGARGEPCLCDLGRLAERRQPFPQYPLELEDLRGFPGRLPHTPIVAVSAQGAR</sequence>
<accession>A0A1Q8CUA2</accession>
<keyword evidence="2" id="KW-1185">Reference proteome</keyword>
<name>A0A1Q8CUA2_9PSEU</name>
<reference evidence="1 2" key="1">
    <citation type="submission" date="2016-12" db="EMBL/GenBank/DDBJ databases">
        <title>The draft genome sequence of Actinophytocola sp. 11-183.</title>
        <authorList>
            <person name="Wang W."/>
            <person name="Yuan L."/>
        </authorList>
    </citation>
    <scope>NUCLEOTIDE SEQUENCE [LARGE SCALE GENOMIC DNA]</scope>
    <source>
        <strain evidence="1 2">11-183</strain>
    </source>
</reference>